<evidence type="ECO:0000313" key="3">
    <source>
        <dbReference type="EMBL" id="MDA4846610.1"/>
    </source>
</evidence>
<proteinExistence type="predicted"/>
<dbReference type="InterPro" id="IPR050272">
    <property type="entry name" value="Isochorismatase-like_hydrls"/>
</dbReference>
<dbReference type="RefSeq" id="WP_271090381.1">
    <property type="nucleotide sequence ID" value="NZ_JAPJZH010000008.1"/>
</dbReference>
<dbReference type="Gene3D" id="3.40.50.850">
    <property type="entry name" value="Isochorismatase-like"/>
    <property type="match status" value="1"/>
</dbReference>
<dbReference type="PANTHER" id="PTHR43540">
    <property type="entry name" value="PEROXYUREIDOACRYLATE/UREIDOACRYLATE AMIDOHYDROLASE-RELATED"/>
    <property type="match status" value="1"/>
</dbReference>
<evidence type="ECO:0000256" key="1">
    <source>
        <dbReference type="ARBA" id="ARBA00022801"/>
    </source>
</evidence>
<dbReference type="PANTHER" id="PTHR43540:SF1">
    <property type="entry name" value="ISOCHORISMATASE HYDROLASE"/>
    <property type="match status" value="1"/>
</dbReference>
<reference evidence="3" key="1">
    <citation type="submission" date="2022-11" db="EMBL/GenBank/DDBJ databases">
        <title>Hoeflea poritis sp. nov., isolated from scleractinian coral Porites lutea.</title>
        <authorList>
            <person name="Zhang G."/>
            <person name="Wei Q."/>
            <person name="Cai L."/>
        </authorList>
    </citation>
    <scope>NUCLEOTIDE SEQUENCE</scope>
    <source>
        <strain evidence="3">E7-10</strain>
    </source>
</reference>
<dbReference type="PRINTS" id="PR01398">
    <property type="entry name" value="ISCHRISMTASE"/>
</dbReference>
<dbReference type="InterPro" id="IPR036380">
    <property type="entry name" value="Isochorismatase-like_sf"/>
</dbReference>
<gene>
    <name evidence="3" type="ORF">OOZ53_14695</name>
</gene>
<name>A0ABT4VPH2_9HYPH</name>
<dbReference type="EMBL" id="JAPJZH010000008">
    <property type="protein sequence ID" value="MDA4846610.1"/>
    <property type="molecule type" value="Genomic_DNA"/>
</dbReference>
<evidence type="ECO:0000313" key="4">
    <source>
        <dbReference type="Proteomes" id="UP001148313"/>
    </source>
</evidence>
<dbReference type="InterPro" id="IPR016291">
    <property type="entry name" value="Isochorismatase"/>
</dbReference>
<evidence type="ECO:0000259" key="2">
    <source>
        <dbReference type="Pfam" id="PF00857"/>
    </source>
</evidence>
<sequence>MAEALDSNYARAGYHARQSWGRRPALLLIDFAMAYFDENAPLFGGENCQAALDHAVRLAPAARAAGVPVIFTEVKYQPGGADGGAFYAKVPALSCFDAGKDTQKLATGLAVEEGDILVTKQYPSAFFGTSLAATLKWLNIDTLLLAGVTTSGCVRATCIDSISYGFVTLVVEDAVGDRAEEPHAANLFDMSAKYADLLSTEAAIEYMQQTQKNHDKEE</sequence>
<organism evidence="3 4">
    <name type="scientific">Hoeflea poritis</name>
    <dbReference type="NCBI Taxonomy" id="2993659"/>
    <lineage>
        <taxon>Bacteria</taxon>
        <taxon>Pseudomonadati</taxon>
        <taxon>Pseudomonadota</taxon>
        <taxon>Alphaproteobacteria</taxon>
        <taxon>Hyphomicrobiales</taxon>
        <taxon>Rhizobiaceae</taxon>
        <taxon>Hoeflea</taxon>
    </lineage>
</organism>
<keyword evidence="1" id="KW-0378">Hydrolase</keyword>
<keyword evidence="4" id="KW-1185">Reference proteome</keyword>
<feature type="domain" description="Isochorismatase-like" evidence="2">
    <location>
        <begin position="25"/>
        <end position="201"/>
    </location>
</feature>
<comment type="caution">
    <text evidence="3">The sequence shown here is derived from an EMBL/GenBank/DDBJ whole genome shotgun (WGS) entry which is preliminary data.</text>
</comment>
<dbReference type="InterPro" id="IPR000868">
    <property type="entry name" value="Isochorismatase-like_dom"/>
</dbReference>
<protein>
    <submittedName>
        <fullName evidence="3">Isochorismatase family protein</fullName>
    </submittedName>
</protein>
<accession>A0ABT4VPH2</accession>
<dbReference type="Proteomes" id="UP001148313">
    <property type="component" value="Unassembled WGS sequence"/>
</dbReference>
<dbReference type="SUPFAM" id="SSF52499">
    <property type="entry name" value="Isochorismatase-like hydrolases"/>
    <property type="match status" value="1"/>
</dbReference>
<dbReference type="Pfam" id="PF00857">
    <property type="entry name" value="Isochorismatase"/>
    <property type="match status" value="1"/>
</dbReference>